<accession>A0A2C6L6T5</accession>
<dbReference type="PANTHER" id="PTHR11803:SF39">
    <property type="entry name" value="2-IMINOBUTANOATE_2-IMINOPROPANOATE DEAMINASE"/>
    <property type="match status" value="1"/>
</dbReference>
<dbReference type="GeneID" id="94426519"/>
<dbReference type="InterPro" id="IPR019897">
    <property type="entry name" value="RidA_CS"/>
</dbReference>
<evidence type="ECO:0000313" key="2">
    <source>
        <dbReference type="EMBL" id="PHJ23036.1"/>
    </source>
</evidence>
<dbReference type="GO" id="GO:0019239">
    <property type="term" value="F:deaminase activity"/>
    <property type="evidence" value="ECO:0007669"/>
    <property type="project" value="TreeGrafter"/>
</dbReference>
<dbReference type="OrthoDB" id="309640at2759"/>
<gene>
    <name evidence="2" type="ORF">CSUI_003110</name>
</gene>
<dbReference type="AlphaFoldDB" id="A0A2C6L6T5"/>
<dbReference type="SUPFAM" id="SSF55298">
    <property type="entry name" value="YjgF-like"/>
    <property type="match status" value="1"/>
</dbReference>
<sequence length="182" mass="19434">MASSPGLRLSAALPGTLHRQHTAFGGRVSSTLFLSVRRFKSCVYSPKAPDPVGPYSQAIKAKGFVFVSGQIGVDPSSMRLVEGGIKAQTKQCLTNVEKVLQAAGCDWGSVVSTTVLLSDMAHFRSLNEVYSDFFKKPAQHNASRKDTSRDIAFPSRAAFAVKELPMGALVEITAVAVTADSE</sequence>
<organism evidence="2 3">
    <name type="scientific">Cystoisospora suis</name>
    <dbReference type="NCBI Taxonomy" id="483139"/>
    <lineage>
        <taxon>Eukaryota</taxon>
        <taxon>Sar</taxon>
        <taxon>Alveolata</taxon>
        <taxon>Apicomplexa</taxon>
        <taxon>Conoidasida</taxon>
        <taxon>Coccidia</taxon>
        <taxon>Eucoccidiorida</taxon>
        <taxon>Eimeriorina</taxon>
        <taxon>Sarcocystidae</taxon>
        <taxon>Cystoisospora</taxon>
    </lineage>
</organism>
<keyword evidence="3" id="KW-1185">Reference proteome</keyword>
<dbReference type="InterPro" id="IPR006175">
    <property type="entry name" value="YjgF/YER057c/UK114"/>
</dbReference>
<dbReference type="VEuPathDB" id="ToxoDB:CSUI_003110"/>
<dbReference type="InterPro" id="IPR035959">
    <property type="entry name" value="RutC-like_sf"/>
</dbReference>
<dbReference type="CDD" id="cd00448">
    <property type="entry name" value="YjgF_YER057c_UK114_family"/>
    <property type="match status" value="1"/>
</dbReference>
<evidence type="ECO:0000313" key="3">
    <source>
        <dbReference type="Proteomes" id="UP000221165"/>
    </source>
</evidence>
<dbReference type="InterPro" id="IPR006056">
    <property type="entry name" value="RidA"/>
</dbReference>
<protein>
    <submittedName>
        <fullName evidence="2">Endoribonuclease l-psp</fullName>
    </submittedName>
</protein>
<reference evidence="2 3" key="1">
    <citation type="journal article" date="2017" name="Int. J. Parasitol.">
        <title>The genome of the protozoan parasite Cystoisospora suis and a reverse vaccinology approach to identify vaccine candidates.</title>
        <authorList>
            <person name="Palmieri N."/>
            <person name="Shrestha A."/>
            <person name="Ruttkowski B."/>
            <person name="Beck T."/>
            <person name="Vogl C."/>
            <person name="Tomley F."/>
            <person name="Blake D.P."/>
            <person name="Joachim A."/>
        </authorList>
    </citation>
    <scope>NUCLEOTIDE SEQUENCE [LARGE SCALE GENOMIC DNA]</scope>
    <source>
        <strain evidence="2 3">Wien I</strain>
    </source>
</reference>
<comment type="caution">
    <text evidence="2">The sequence shown here is derived from an EMBL/GenBank/DDBJ whole genome shotgun (WGS) entry which is preliminary data.</text>
</comment>
<dbReference type="FunFam" id="3.30.1330.40:FF:000001">
    <property type="entry name" value="L-PSP family endoribonuclease"/>
    <property type="match status" value="1"/>
</dbReference>
<dbReference type="Pfam" id="PF01042">
    <property type="entry name" value="Ribonuc_L-PSP"/>
    <property type="match status" value="1"/>
</dbReference>
<proteinExistence type="inferred from homology"/>
<dbReference type="PANTHER" id="PTHR11803">
    <property type="entry name" value="2-IMINOBUTANOATE/2-IMINOPROPANOATE DEAMINASE RIDA"/>
    <property type="match status" value="1"/>
</dbReference>
<dbReference type="Gene3D" id="3.30.1330.40">
    <property type="entry name" value="RutC-like"/>
    <property type="match status" value="1"/>
</dbReference>
<name>A0A2C6L6T5_9APIC</name>
<comment type="similarity">
    <text evidence="1">Belongs to the RutC family.</text>
</comment>
<dbReference type="Proteomes" id="UP000221165">
    <property type="component" value="Unassembled WGS sequence"/>
</dbReference>
<dbReference type="GO" id="GO:0005829">
    <property type="term" value="C:cytosol"/>
    <property type="evidence" value="ECO:0007669"/>
    <property type="project" value="TreeGrafter"/>
</dbReference>
<dbReference type="EMBL" id="MIGC01001337">
    <property type="protein sequence ID" value="PHJ23036.1"/>
    <property type="molecule type" value="Genomic_DNA"/>
</dbReference>
<dbReference type="PROSITE" id="PS01094">
    <property type="entry name" value="UPF0076"/>
    <property type="match status" value="1"/>
</dbReference>
<dbReference type="RefSeq" id="XP_067924713.1">
    <property type="nucleotide sequence ID" value="XM_068063308.1"/>
</dbReference>
<evidence type="ECO:0000256" key="1">
    <source>
        <dbReference type="ARBA" id="ARBA00010552"/>
    </source>
</evidence>
<dbReference type="NCBIfam" id="TIGR00004">
    <property type="entry name" value="Rid family detoxifying hydrolase"/>
    <property type="match status" value="1"/>
</dbReference>